<evidence type="ECO:0000256" key="1">
    <source>
        <dbReference type="SAM" id="Coils"/>
    </source>
</evidence>
<dbReference type="InterPro" id="IPR021293">
    <property type="entry name" value="DUF2865"/>
</dbReference>
<gene>
    <name evidence="4" type="ORF">SAMN04488498_10573</name>
</gene>
<reference evidence="4 5" key="1">
    <citation type="submission" date="2016-10" db="EMBL/GenBank/DDBJ databases">
        <authorList>
            <person name="Varghese N."/>
            <person name="Submissions S."/>
        </authorList>
    </citation>
    <scope>NUCLEOTIDE SEQUENCE [LARGE SCALE GENOMIC DNA]</scope>
    <source>
        <strain evidence="4 5">DSM 21822</strain>
    </source>
</reference>
<dbReference type="RefSeq" id="WP_149760108.1">
    <property type="nucleotide sequence ID" value="NZ_BSPE01000056.1"/>
</dbReference>
<keyword evidence="5" id="KW-1185">Reference proteome</keyword>
<protein>
    <recommendedName>
        <fullName evidence="6">DUF2865 domain-containing protein</fullName>
    </recommendedName>
</protein>
<name>A0A1I3YQL3_9HYPH</name>
<feature type="chain" id="PRO_5009302444" description="DUF2865 domain-containing protein" evidence="3">
    <location>
        <begin position="32"/>
        <end position="382"/>
    </location>
</feature>
<organism evidence="4 5">
    <name type="scientific">Neomesorhizobium albiziae</name>
    <dbReference type="NCBI Taxonomy" id="335020"/>
    <lineage>
        <taxon>Bacteria</taxon>
        <taxon>Pseudomonadati</taxon>
        <taxon>Pseudomonadota</taxon>
        <taxon>Alphaproteobacteria</taxon>
        <taxon>Hyphomicrobiales</taxon>
        <taxon>Phyllobacteriaceae</taxon>
        <taxon>Neomesorhizobium</taxon>
    </lineage>
</organism>
<feature type="region of interest" description="Disordered" evidence="2">
    <location>
        <begin position="319"/>
        <end position="354"/>
    </location>
</feature>
<evidence type="ECO:0000256" key="2">
    <source>
        <dbReference type="SAM" id="MobiDB-lite"/>
    </source>
</evidence>
<feature type="coiled-coil region" evidence="1">
    <location>
        <begin position="95"/>
        <end position="122"/>
    </location>
</feature>
<dbReference type="AlphaFoldDB" id="A0A1I3YQL3"/>
<dbReference type="Pfam" id="PF11064">
    <property type="entry name" value="DUF2865"/>
    <property type="match status" value="1"/>
</dbReference>
<proteinExistence type="predicted"/>
<sequence>MAARMQGLKRLVATIAAIAACLVLHTGAALADARLCRQLEAQLAALSPGGGGGAQYRKYDKAVATQRDQLRQARGRARASGCGFSLFGGGGGGECARLNRTIDRMERNLSALQSKRTQLAGAGGMKRQRNRLLASLDANGCRDMPAQQREARRSLEETGRGMTLFDRLFNGGVRPLEELEAEMPDNLRRVPSDEWQSSGGQYRTLCVRTCDGYYFPISPSSSMRDFDRDQQNCEAMCPGTEAQIYYQDAAEESAETMLSTATGAPYADLPTAFLYRRAGTVRPTQCGCNPDKNFSIIAGTPPADEWRTVDPESATVAAPPTEGSITTFGEAPASPAAEPPAPAEVTTLPPPGERKVRVVGPVFLPDQEGAIDLRAPARSGAQ</sequence>
<dbReference type="Proteomes" id="UP000323300">
    <property type="component" value="Unassembled WGS sequence"/>
</dbReference>
<keyword evidence="3" id="KW-0732">Signal</keyword>
<dbReference type="EMBL" id="FOSL01000005">
    <property type="protein sequence ID" value="SFK33506.1"/>
    <property type="molecule type" value="Genomic_DNA"/>
</dbReference>
<evidence type="ECO:0008006" key="6">
    <source>
        <dbReference type="Google" id="ProtNLM"/>
    </source>
</evidence>
<dbReference type="OrthoDB" id="7850882at2"/>
<evidence type="ECO:0000256" key="3">
    <source>
        <dbReference type="SAM" id="SignalP"/>
    </source>
</evidence>
<evidence type="ECO:0000313" key="5">
    <source>
        <dbReference type="Proteomes" id="UP000323300"/>
    </source>
</evidence>
<keyword evidence="1" id="KW-0175">Coiled coil</keyword>
<dbReference type="PROSITE" id="PS51257">
    <property type="entry name" value="PROKAR_LIPOPROTEIN"/>
    <property type="match status" value="1"/>
</dbReference>
<feature type="signal peptide" evidence="3">
    <location>
        <begin position="1"/>
        <end position="31"/>
    </location>
</feature>
<accession>A0A1I3YQL3</accession>
<evidence type="ECO:0000313" key="4">
    <source>
        <dbReference type="EMBL" id="SFK33506.1"/>
    </source>
</evidence>